<evidence type="ECO:0000313" key="1">
    <source>
        <dbReference type="EMBL" id="CAB5221871.1"/>
    </source>
</evidence>
<reference evidence="1" key="1">
    <citation type="submission" date="2020-05" db="EMBL/GenBank/DDBJ databases">
        <authorList>
            <person name="Chiriac C."/>
            <person name="Salcher M."/>
            <person name="Ghai R."/>
            <person name="Kavagutti S V."/>
        </authorList>
    </citation>
    <scope>NUCLEOTIDE SEQUENCE</scope>
</reference>
<gene>
    <name evidence="1" type="ORF">UFOVP242_116</name>
</gene>
<dbReference type="EMBL" id="LR798294">
    <property type="protein sequence ID" value="CAB5221871.1"/>
    <property type="molecule type" value="Genomic_DNA"/>
</dbReference>
<evidence type="ECO:0008006" key="2">
    <source>
        <dbReference type="Google" id="ProtNLM"/>
    </source>
</evidence>
<protein>
    <recommendedName>
        <fullName evidence="2">Baseplate tail-tube protein gp48, T4-like virus</fullName>
    </recommendedName>
</protein>
<organism evidence="1">
    <name type="scientific">uncultured Caudovirales phage</name>
    <dbReference type="NCBI Taxonomy" id="2100421"/>
    <lineage>
        <taxon>Viruses</taxon>
        <taxon>Duplodnaviria</taxon>
        <taxon>Heunggongvirae</taxon>
        <taxon>Uroviricota</taxon>
        <taxon>Caudoviricetes</taxon>
        <taxon>Peduoviridae</taxon>
        <taxon>Maltschvirus</taxon>
        <taxon>Maltschvirus maltsch</taxon>
    </lineage>
</organism>
<sequence length="365" mass="39467">MANQDYVEKYRKEYTNPTDKTISRTNNKYGVSIKQYPSDLQTAGDLKHYVLFNINVRGKSSIDKSKRLFEVKRDPNSASLSKDQLASPGIRTVTDVAAGAAAGVAVSSLVKGAAKAFGKTGVVSTVIGNGVGLAAGAAVTGTMAAVDLLKKDTTYRISDAIALYVDGPPTVKYSMNYANKELGSLLGALSGSVLDSQTGLKASAEVGAALGASLAKLPGAFGAADVASALSSSSATALNPFKEVVFESVDFRSFAFKYKFYPKNKKESEDVYNIIALFKEHMHPEMSDGKMFFIYPSEFQITYYYGGDENSYFHRFRPCALESMDVSYGGEQFSSFKDGAPTEIQVSLTFRELEILSKNMIREGY</sequence>
<accession>A0A6J7WV64</accession>
<proteinExistence type="predicted"/>
<name>A0A6J7WV64_9CAUD</name>